<dbReference type="Proteomes" id="UP001172681">
    <property type="component" value="Unassembled WGS sequence"/>
</dbReference>
<comment type="caution">
    <text evidence="3">The sequence shown here is derived from an EMBL/GenBank/DDBJ whole genome shotgun (WGS) entry which is preliminary data.</text>
</comment>
<evidence type="ECO:0000313" key="3">
    <source>
        <dbReference type="EMBL" id="KAJ9623725.1"/>
    </source>
</evidence>
<proteinExistence type="predicted"/>
<accession>A0AA38XW27</accession>
<organism evidence="3 4">
    <name type="scientific">Knufia peltigerae</name>
    <dbReference type="NCBI Taxonomy" id="1002370"/>
    <lineage>
        <taxon>Eukaryota</taxon>
        <taxon>Fungi</taxon>
        <taxon>Dikarya</taxon>
        <taxon>Ascomycota</taxon>
        <taxon>Pezizomycotina</taxon>
        <taxon>Eurotiomycetes</taxon>
        <taxon>Chaetothyriomycetidae</taxon>
        <taxon>Chaetothyriales</taxon>
        <taxon>Trichomeriaceae</taxon>
        <taxon>Knufia</taxon>
    </lineage>
</organism>
<feature type="compositionally biased region" description="Polar residues" evidence="1">
    <location>
        <begin position="134"/>
        <end position="151"/>
    </location>
</feature>
<name>A0AA38XW27_9EURO</name>
<feature type="signal peptide" evidence="2">
    <location>
        <begin position="1"/>
        <end position="20"/>
    </location>
</feature>
<protein>
    <recommendedName>
        <fullName evidence="5">Extracellular membrane protein CFEM domain-containing protein</fullName>
    </recommendedName>
</protein>
<feature type="region of interest" description="Disordered" evidence="1">
    <location>
        <begin position="134"/>
        <end position="170"/>
    </location>
</feature>
<gene>
    <name evidence="3" type="ORF">H2204_011127</name>
</gene>
<evidence type="ECO:0000256" key="1">
    <source>
        <dbReference type="SAM" id="MobiDB-lite"/>
    </source>
</evidence>
<dbReference type="EMBL" id="JAPDRN010000099">
    <property type="protein sequence ID" value="KAJ9623725.1"/>
    <property type="molecule type" value="Genomic_DNA"/>
</dbReference>
<keyword evidence="2" id="KW-0732">Signal</keyword>
<keyword evidence="4" id="KW-1185">Reference proteome</keyword>
<evidence type="ECO:0000313" key="4">
    <source>
        <dbReference type="Proteomes" id="UP001172681"/>
    </source>
</evidence>
<sequence length="303" mass="31499">MKLPLLLFLTFMLSSLTVLGQPGNWSNLPSCARACFTNTVTAMEEYWPNGCLPVVCGFNSTEHQAFKLALLDCLDESKVGGCNGTSVESSLVDKTINVVCDISSKDSAPFDNVNSTNTTTPMVLATAPGSSDLSAQWTSISTSDNDGSGQDSIGPLSTRPGLSPTTAAGTGIPGSNLSSIVVSIPIRNSSFPTSIYMGNPPLPTLPGTGLNNSTETVAASTIYSTHVITLSTNDTPLPSTTAPNSETSLSTTSVVTASSAPVSSSGNAASSVKMVMRSDLWYLFESIVGLGIYVAVRGEWDLF</sequence>
<feature type="chain" id="PRO_5041326145" description="Extracellular membrane protein CFEM domain-containing protein" evidence="2">
    <location>
        <begin position="21"/>
        <end position="303"/>
    </location>
</feature>
<evidence type="ECO:0008006" key="5">
    <source>
        <dbReference type="Google" id="ProtNLM"/>
    </source>
</evidence>
<evidence type="ECO:0000256" key="2">
    <source>
        <dbReference type="SAM" id="SignalP"/>
    </source>
</evidence>
<reference evidence="3" key="1">
    <citation type="submission" date="2022-10" db="EMBL/GenBank/DDBJ databases">
        <title>Culturing micro-colonial fungi from biological soil crusts in the Mojave desert and describing Neophaeococcomyces mojavensis, and introducing the new genera and species Taxawa tesnikishii.</title>
        <authorList>
            <person name="Kurbessoian T."/>
            <person name="Stajich J.E."/>
        </authorList>
    </citation>
    <scope>NUCLEOTIDE SEQUENCE</scope>
    <source>
        <strain evidence="3">TK_35</strain>
    </source>
</reference>
<dbReference type="AlphaFoldDB" id="A0AA38XW27"/>